<dbReference type="InterPro" id="IPR011123">
    <property type="entry name" value="Y_Y_Y"/>
</dbReference>
<reference evidence="3 4" key="1">
    <citation type="submission" date="2023-04" db="EMBL/GenBank/DDBJ databases">
        <title>Draft genome sequence of acteroides sedimenti strain YN3PY1.</title>
        <authorList>
            <person name="Yoshida N."/>
        </authorList>
    </citation>
    <scope>NUCLEOTIDE SEQUENCE [LARGE SCALE GENOMIC DNA]</scope>
    <source>
        <strain evidence="3 4">YN3PY1</strain>
    </source>
</reference>
<name>A0ABN6ZA11_9BACE</name>
<dbReference type="Gene3D" id="2.130.10.10">
    <property type="entry name" value="YVTN repeat-like/Quinoprotein amine dehydrogenase"/>
    <property type="match status" value="1"/>
</dbReference>
<dbReference type="InterPro" id="IPR016032">
    <property type="entry name" value="Sig_transdc_resp-reg_C-effctor"/>
</dbReference>
<evidence type="ECO:0000313" key="4">
    <source>
        <dbReference type="Proteomes" id="UP001496674"/>
    </source>
</evidence>
<proteinExistence type="predicted"/>
<dbReference type="EMBL" id="AP028055">
    <property type="protein sequence ID" value="BEG99223.1"/>
    <property type="molecule type" value="Genomic_DNA"/>
</dbReference>
<accession>A0ABN6ZA11</accession>
<keyword evidence="1" id="KW-0472">Membrane</keyword>
<dbReference type="Gene3D" id="1.10.10.10">
    <property type="entry name" value="Winged helix-like DNA-binding domain superfamily/Winged helix DNA-binding domain"/>
    <property type="match status" value="1"/>
</dbReference>
<dbReference type="InterPro" id="IPR036388">
    <property type="entry name" value="WH-like_DNA-bd_sf"/>
</dbReference>
<dbReference type="InterPro" id="IPR013783">
    <property type="entry name" value="Ig-like_fold"/>
</dbReference>
<protein>
    <recommendedName>
        <fullName evidence="2">HTH luxR-type domain-containing protein</fullName>
    </recommendedName>
</protein>
<evidence type="ECO:0000313" key="3">
    <source>
        <dbReference type="EMBL" id="BEG99223.1"/>
    </source>
</evidence>
<keyword evidence="4" id="KW-1185">Reference proteome</keyword>
<dbReference type="Gene3D" id="2.60.40.10">
    <property type="entry name" value="Immunoglobulins"/>
    <property type="match status" value="1"/>
</dbReference>
<dbReference type="SUPFAM" id="SSF50998">
    <property type="entry name" value="Quinoprotein alcohol dehydrogenase-like"/>
    <property type="match status" value="1"/>
</dbReference>
<sequence>MYFGNDKGLLEFDGMVWKLNRTTNGSYIKGIDVASHKTIFTGSFEDIGRWDRDISGSLRYTSFKNLLPKGTLHNETIWKVCIDNKNKKVYYQSFGHIYIYNGRSVKRIGIENGLLFLHKVRNEFWIQEINGPLYLLKNDRLHKVKGSNIFNGKLARVILPYQKNQCLIGTSSGEIYIYNGKDFTILNKSFCELLRGKELNCGIYVPKRKTYYWGTLLDGVYETDEKGNMIAHYSSQNSLQNNTVLALYKDNLSNVWVGMDRGLAYIRYNNRLSYYNSFAQDIGAVYCATYWNNYLLLGTNQGVYYIPKNDLNSPRCFSSLKYMNGTQGQVWSFSEIDGHLYCGHNMDIKEIGKDLKVSSPYQLKTGVFRIIKLPSKERNLLLVVTYNKPEIVDMNTRQVWKLRDIPKSIINAEVDHLNNIWLETVGHGVYKCRLSDDYKSFRYHFYYGMEDNKALPEKLSLFKIGGRIVFLGNNKFWTYDENLDKIVLDKRLNKCFSSVSDLKKVVHINNDQSWAITGSSIYRFIYDGYVARILEAYNVDNDNLSLVNADENISVLNDSISLVCLDAGFILHNSHEKSFKPTHLSAPLIESVHISTSEGKERFLDFEKDFEIPYKYNNVTFTFTESHSFTSNLSVEYVLEGINNEWSVPITPGKVFYARLPKGSYSFKLRTVDGLGNQSEVTIYKFEILPPWYRTVWAYLLYIISIGLVLYLVWMLILRRYRNQHLQKVRLLEAQYLKKMNEKLLTKIEEKDAELFTQTSFIIKKNELILNLKGIVDDFYAKNAQKSLLPFIQKMNILLANNMDTEDDWNMFLIRFEEKHKNFFKKLKTMYPQLTNNDLRLCACLKLGLESKDIASLMNISVRAVENNRYRLRKKLDLKPTQNLNDCFIEID</sequence>
<dbReference type="InterPro" id="IPR015943">
    <property type="entry name" value="WD40/YVTN_repeat-like_dom_sf"/>
</dbReference>
<feature type="domain" description="HTH luxR-type" evidence="2">
    <location>
        <begin position="831"/>
        <end position="888"/>
    </location>
</feature>
<dbReference type="Pfam" id="PF07495">
    <property type="entry name" value="Y_Y_Y"/>
    <property type="match status" value="1"/>
</dbReference>
<evidence type="ECO:0000259" key="2">
    <source>
        <dbReference type="SMART" id="SM00421"/>
    </source>
</evidence>
<keyword evidence="1" id="KW-0812">Transmembrane</keyword>
<organism evidence="3 4">
    <name type="scientific">Bacteroides sedimenti</name>
    <dbReference type="NCBI Taxonomy" id="2136147"/>
    <lineage>
        <taxon>Bacteria</taxon>
        <taxon>Pseudomonadati</taxon>
        <taxon>Bacteroidota</taxon>
        <taxon>Bacteroidia</taxon>
        <taxon>Bacteroidales</taxon>
        <taxon>Bacteroidaceae</taxon>
        <taxon>Bacteroides</taxon>
    </lineage>
</organism>
<dbReference type="SUPFAM" id="SSF46894">
    <property type="entry name" value="C-terminal effector domain of the bipartite response regulators"/>
    <property type="match status" value="1"/>
</dbReference>
<feature type="transmembrane region" description="Helical" evidence="1">
    <location>
        <begin position="696"/>
        <end position="718"/>
    </location>
</feature>
<gene>
    <name evidence="3" type="ORF">BSYN_14880</name>
</gene>
<dbReference type="InterPro" id="IPR011047">
    <property type="entry name" value="Quinoprotein_ADH-like_sf"/>
</dbReference>
<dbReference type="Proteomes" id="UP001496674">
    <property type="component" value="Chromosome"/>
</dbReference>
<keyword evidence="1" id="KW-1133">Transmembrane helix</keyword>
<dbReference type="InterPro" id="IPR000792">
    <property type="entry name" value="Tscrpt_reg_LuxR_C"/>
</dbReference>
<dbReference type="SMART" id="SM00421">
    <property type="entry name" value="HTH_LUXR"/>
    <property type="match status" value="1"/>
</dbReference>
<evidence type="ECO:0000256" key="1">
    <source>
        <dbReference type="SAM" id="Phobius"/>
    </source>
</evidence>